<feature type="compositionally biased region" description="Low complexity" evidence="1">
    <location>
        <begin position="396"/>
        <end position="418"/>
    </location>
</feature>
<feature type="compositionally biased region" description="Basic and acidic residues" evidence="1">
    <location>
        <begin position="115"/>
        <end position="145"/>
    </location>
</feature>
<gene>
    <name evidence="2" type="ORF">LSH36_581g00061</name>
</gene>
<feature type="region of interest" description="Disordered" evidence="1">
    <location>
        <begin position="193"/>
        <end position="287"/>
    </location>
</feature>
<feature type="compositionally biased region" description="Basic and acidic residues" evidence="1">
    <location>
        <begin position="602"/>
        <end position="613"/>
    </location>
</feature>
<feature type="compositionally biased region" description="Basic and acidic residues" evidence="1">
    <location>
        <begin position="348"/>
        <end position="366"/>
    </location>
</feature>
<protein>
    <submittedName>
        <fullName evidence="2">Uncharacterized protein</fullName>
    </submittedName>
</protein>
<dbReference type="EMBL" id="JAODUP010000581">
    <property type="protein sequence ID" value="KAK2146855.1"/>
    <property type="molecule type" value="Genomic_DNA"/>
</dbReference>
<feature type="compositionally biased region" description="Basic and acidic residues" evidence="1">
    <location>
        <begin position="478"/>
        <end position="530"/>
    </location>
</feature>
<feature type="compositionally biased region" description="Basic and acidic residues" evidence="1">
    <location>
        <begin position="85"/>
        <end position="104"/>
    </location>
</feature>
<feature type="region of interest" description="Disordered" evidence="1">
    <location>
        <begin position="1"/>
        <end position="175"/>
    </location>
</feature>
<feature type="compositionally biased region" description="Basic residues" evidence="1">
    <location>
        <begin position="629"/>
        <end position="648"/>
    </location>
</feature>
<evidence type="ECO:0000256" key="1">
    <source>
        <dbReference type="SAM" id="MobiDB-lite"/>
    </source>
</evidence>
<evidence type="ECO:0000313" key="2">
    <source>
        <dbReference type="EMBL" id="KAK2146855.1"/>
    </source>
</evidence>
<feature type="compositionally biased region" description="Basic and acidic residues" evidence="1">
    <location>
        <begin position="544"/>
        <end position="557"/>
    </location>
</feature>
<feature type="compositionally biased region" description="Polar residues" evidence="1">
    <location>
        <begin position="463"/>
        <end position="475"/>
    </location>
</feature>
<evidence type="ECO:0000313" key="3">
    <source>
        <dbReference type="Proteomes" id="UP001208570"/>
    </source>
</evidence>
<organism evidence="2 3">
    <name type="scientific">Paralvinella palmiformis</name>
    <dbReference type="NCBI Taxonomy" id="53620"/>
    <lineage>
        <taxon>Eukaryota</taxon>
        <taxon>Metazoa</taxon>
        <taxon>Spiralia</taxon>
        <taxon>Lophotrochozoa</taxon>
        <taxon>Annelida</taxon>
        <taxon>Polychaeta</taxon>
        <taxon>Sedentaria</taxon>
        <taxon>Canalipalpata</taxon>
        <taxon>Terebellida</taxon>
        <taxon>Terebelliformia</taxon>
        <taxon>Alvinellidae</taxon>
        <taxon>Paralvinella</taxon>
    </lineage>
</organism>
<feature type="compositionally biased region" description="Basic and acidic residues" evidence="1">
    <location>
        <begin position="235"/>
        <end position="287"/>
    </location>
</feature>
<name>A0AAD9J720_9ANNE</name>
<feature type="compositionally biased region" description="Basic and acidic residues" evidence="1">
    <location>
        <begin position="157"/>
        <end position="170"/>
    </location>
</feature>
<dbReference type="Proteomes" id="UP001208570">
    <property type="component" value="Unassembled WGS sequence"/>
</dbReference>
<feature type="compositionally biased region" description="Low complexity" evidence="1">
    <location>
        <begin position="368"/>
        <end position="380"/>
    </location>
</feature>
<reference evidence="2" key="1">
    <citation type="journal article" date="2023" name="Mol. Biol. Evol.">
        <title>Third-Generation Sequencing Reveals the Adaptive Role of the Epigenome in Three Deep-Sea Polychaetes.</title>
        <authorList>
            <person name="Perez M."/>
            <person name="Aroh O."/>
            <person name="Sun Y."/>
            <person name="Lan Y."/>
            <person name="Juniper S.K."/>
            <person name="Young C.R."/>
            <person name="Angers B."/>
            <person name="Qian P.Y."/>
        </authorList>
    </citation>
    <scope>NUCLEOTIDE SEQUENCE</scope>
    <source>
        <strain evidence="2">P08H-3</strain>
    </source>
</reference>
<comment type="caution">
    <text evidence="2">The sequence shown here is derived from an EMBL/GenBank/DDBJ whole genome shotgun (WGS) entry which is preliminary data.</text>
</comment>
<feature type="region of interest" description="Disordered" evidence="1">
    <location>
        <begin position="331"/>
        <end position="648"/>
    </location>
</feature>
<accession>A0AAD9J720</accession>
<feature type="compositionally biased region" description="Acidic residues" evidence="1">
    <location>
        <begin position="561"/>
        <end position="573"/>
    </location>
</feature>
<keyword evidence="3" id="KW-1185">Reference proteome</keyword>
<feature type="compositionally biased region" description="Basic and acidic residues" evidence="1">
    <location>
        <begin position="26"/>
        <end position="50"/>
    </location>
</feature>
<sequence length="670" mass="75884">MHREHSPGLHSSRSHRHRSSSPSRLWSKEDARKVKDKRSERGGSREPKDYTRKRKLKSSRDGTIKEQYSDTDEKARKSKSKKKRLSSEHHIGKEQASHGSHDSDGLAGRKHHSKDGKSKSESSKREYKSETAEKQEQEPKNDRQGRARMATGEDATDTEHIKTLSVKREPSYVQNDETYTRKRDLIQIVTESFEDTNVEEPPTLAATVTEDSVSKTQPEVVIAEKTEDTLPSNSEETKIKQIPEEKPDEPTKEQSVEMKTEVKAKAELKPEKKSTAGKEREIPAVPKVEDSSPLVVKKVKDGTKIKVKKSKDKEKSEKLEKIERLQAEIRRLERQQEESLMVAPPELSRWERDDSGHESDGKEHLKSRVSSSISKPSLPKHVLESAEKAITQKPRGITSVASAVTTVSSKSSGTSSRRVIVEKSRDGERSREKSPGRVSVDSRDARDAPRTRRVLSDDRHMQVTISAVADSSKSKPSAVREKEERTSLPKKVRDWELEKRKVGTSSDVKRDSDHEKEKSHKIKLQREASREMLPPKSSRNASVESRDSKGLDRKLSVLDESAFEPDYEEELNEEALGSSNDTESTATDRENVGRSPVKKPSGNKEVKPAERPRSSRSPSTSPTSDREQKHKHKKKKHKHKHKKHKKLKLGLKRRSRCLCVCVCVHLSLNG</sequence>
<proteinExistence type="predicted"/>
<feature type="compositionally biased region" description="Basic and acidic residues" evidence="1">
    <location>
        <begin position="58"/>
        <end position="75"/>
    </location>
</feature>
<dbReference type="AlphaFoldDB" id="A0AAD9J720"/>
<feature type="compositionally biased region" description="Basic and acidic residues" evidence="1">
    <location>
        <begin position="419"/>
        <end position="461"/>
    </location>
</feature>